<dbReference type="Gene3D" id="1.10.1200.10">
    <property type="entry name" value="ACP-like"/>
    <property type="match status" value="1"/>
</dbReference>
<dbReference type="Proteomes" id="UP000194318">
    <property type="component" value="Unassembled WGS sequence"/>
</dbReference>
<organism evidence="6 7">
    <name type="scientific">Streptomyces fradiae ATCC 10745 = DSM 40063</name>
    <dbReference type="NCBI Taxonomy" id="1319510"/>
    <lineage>
        <taxon>Bacteria</taxon>
        <taxon>Bacillati</taxon>
        <taxon>Actinomycetota</taxon>
        <taxon>Actinomycetes</taxon>
        <taxon>Kitasatosporales</taxon>
        <taxon>Streptomycetaceae</taxon>
        <taxon>Streptomyces</taxon>
    </lineage>
</organism>
<sequence>MEDVTANEATNYPLTLSAYSGDRVRLVLGYEPKHFDEPTVRGLLDHLGDILRAITEGADVPLGRMPGRRDPALAAFQDGGTTEVPGRSVPELFAEQAGRRPDAVAVTGEDGQLTYAELDAEADRLARVLAERGVGPESRVLLLMPRSTRVVVAMLAVLKAGAAYVPVHAAFPADRVAWLLKDTAAAAAVADTSMLDRLVEPGVPVITYDAIGDAVPAGSGAAPPRVPADCAAYVMFTSGSTGTPKGVTVSHRSVVALTRDRRWQGAHERVLFHSPHAFDAATYEVWAPLLAGGTVAVAPAGDLTAEVIRTGAARHGVTAMFLTTALFTLFAQADPGCFGGLREVWTGGEAAQPAAFARVAEACPDTTVVHVYGPTETTTFATCTPITADEARAAVTPIGRPMDNTRAYVLDALLRPVPAGTAGELYLAGDGVARGYENRPALTAERFVADPFSAGGRLYRTGDVVRWDADGRIEFIGRADGQVKIRGFRIELGEIENALADCPGVARAAVAVVDSPSGSKQLVGHLLPEEPAARPHPDAVRAKLAGMLPAYMVPAVLLPIDELPLTPNGKVDRRALPAPDWSRMSEDRYEAPETVTEEALADIWAGILGRERIGVHDNFFDIGGDSVRGIQVVGAVETAFGVRVPTRSLFAHQTLRAFAEAVEEAVLAEVEDLD</sequence>
<dbReference type="PANTHER" id="PTHR45527">
    <property type="entry name" value="NONRIBOSOMAL PEPTIDE SYNTHETASE"/>
    <property type="match status" value="1"/>
</dbReference>
<comment type="cofactor">
    <cofactor evidence="1">
        <name>pantetheine 4'-phosphate</name>
        <dbReference type="ChEBI" id="CHEBI:47942"/>
    </cofactor>
</comment>
<dbReference type="InterPro" id="IPR010071">
    <property type="entry name" value="AA_adenyl_dom"/>
</dbReference>
<dbReference type="InterPro" id="IPR020845">
    <property type="entry name" value="AMP-binding_CS"/>
</dbReference>
<dbReference type="GO" id="GO:0017000">
    <property type="term" value="P:antibiotic biosynthetic process"/>
    <property type="evidence" value="ECO:0007669"/>
    <property type="project" value="UniProtKB-ARBA"/>
</dbReference>
<evidence type="ECO:0000256" key="4">
    <source>
        <dbReference type="ARBA" id="ARBA00022553"/>
    </source>
</evidence>
<dbReference type="NCBIfam" id="TIGR01733">
    <property type="entry name" value="AA-adenyl-dom"/>
    <property type="match status" value="1"/>
</dbReference>
<dbReference type="FunFam" id="2.30.38.10:FF:000001">
    <property type="entry name" value="Non-ribosomal peptide synthetase PvdI"/>
    <property type="match status" value="1"/>
</dbReference>
<dbReference type="GO" id="GO:0044550">
    <property type="term" value="P:secondary metabolite biosynthetic process"/>
    <property type="evidence" value="ECO:0007669"/>
    <property type="project" value="UniProtKB-ARBA"/>
</dbReference>
<gene>
    <name evidence="6" type="primary">lgrB_2</name>
    <name evidence="6" type="ORF">BG846_05365</name>
</gene>
<dbReference type="SUPFAM" id="SSF56801">
    <property type="entry name" value="Acetyl-CoA synthetase-like"/>
    <property type="match status" value="1"/>
</dbReference>
<dbReference type="FunFam" id="3.40.50.12780:FF:000012">
    <property type="entry name" value="Non-ribosomal peptide synthetase"/>
    <property type="match status" value="1"/>
</dbReference>
<dbReference type="PANTHER" id="PTHR45527:SF1">
    <property type="entry name" value="FATTY ACID SYNTHASE"/>
    <property type="match status" value="1"/>
</dbReference>
<comment type="caution">
    <text evidence="6">The sequence shown here is derived from an EMBL/GenBank/DDBJ whole genome shotgun (WGS) entry which is preliminary data.</text>
</comment>
<evidence type="ECO:0000256" key="2">
    <source>
        <dbReference type="ARBA" id="ARBA00006432"/>
    </source>
</evidence>
<keyword evidence="3" id="KW-0596">Phosphopantetheine</keyword>
<dbReference type="Gene3D" id="3.40.50.980">
    <property type="match status" value="2"/>
</dbReference>
<dbReference type="FunFam" id="1.10.1200.10:FF:000005">
    <property type="entry name" value="Nonribosomal peptide synthetase 1"/>
    <property type="match status" value="1"/>
</dbReference>
<dbReference type="AlphaFoldDB" id="A0A1Y2NNE3"/>
<evidence type="ECO:0000256" key="3">
    <source>
        <dbReference type="ARBA" id="ARBA00022450"/>
    </source>
</evidence>
<dbReference type="EMBL" id="MIFZ01000338">
    <property type="protein sequence ID" value="OSY49022.1"/>
    <property type="molecule type" value="Genomic_DNA"/>
</dbReference>
<dbReference type="PROSITE" id="PS00012">
    <property type="entry name" value="PHOSPHOPANTETHEINE"/>
    <property type="match status" value="1"/>
</dbReference>
<dbReference type="InterPro" id="IPR025110">
    <property type="entry name" value="AMP-bd_C"/>
</dbReference>
<evidence type="ECO:0000313" key="7">
    <source>
        <dbReference type="Proteomes" id="UP000194318"/>
    </source>
</evidence>
<dbReference type="SMART" id="SM01294">
    <property type="entry name" value="PKS_PP_betabranch"/>
    <property type="match status" value="1"/>
</dbReference>
<dbReference type="SUPFAM" id="SSF52777">
    <property type="entry name" value="CoA-dependent acyltransferases"/>
    <property type="match status" value="1"/>
</dbReference>
<keyword evidence="4" id="KW-0597">Phosphoprotein</keyword>
<dbReference type="InterPro" id="IPR036736">
    <property type="entry name" value="ACP-like_sf"/>
</dbReference>
<evidence type="ECO:0000313" key="6">
    <source>
        <dbReference type="EMBL" id="OSY49022.1"/>
    </source>
</evidence>
<dbReference type="GO" id="GO:0043041">
    <property type="term" value="P:amino acid activation for nonribosomal peptide biosynthetic process"/>
    <property type="evidence" value="ECO:0007669"/>
    <property type="project" value="TreeGrafter"/>
</dbReference>
<feature type="domain" description="Carrier" evidence="5">
    <location>
        <begin position="591"/>
        <end position="666"/>
    </location>
</feature>
<dbReference type="Gene3D" id="3.30.300.30">
    <property type="match status" value="1"/>
</dbReference>
<protein>
    <submittedName>
        <fullName evidence="6">Linear gramicidin synthase subunit B</fullName>
    </submittedName>
</protein>
<proteinExistence type="inferred from homology"/>
<dbReference type="SUPFAM" id="SSF47336">
    <property type="entry name" value="ACP-like"/>
    <property type="match status" value="1"/>
</dbReference>
<dbReference type="Pfam" id="PF00550">
    <property type="entry name" value="PP-binding"/>
    <property type="match status" value="1"/>
</dbReference>
<dbReference type="InterPro" id="IPR006162">
    <property type="entry name" value="Ppantetheine_attach_site"/>
</dbReference>
<dbReference type="PROSITE" id="PS50075">
    <property type="entry name" value="CARRIER"/>
    <property type="match status" value="1"/>
</dbReference>
<accession>A0A1Y2NNE3</accession>
<dbReference type="InterPro" id="IPR009081">
    <property type="entry name" value="PP-bd_ACP"/>
</dbReference>
<dbReference type="FunFam" id="3.30.300.30:FF:000010">
    <property type="entry name" value="Enterobactin synthetase component F"/>
    <property type="match status" value="1"/>
</dbReference>
<dbReference type="Pfam" id="PF13193">
    <property type="entry name" value="AMP-binding_C"/>
    <property type="match status" value="1"/>
</dbReference>
<dbReference type="GO" id="GO:0005737">
    <property type="term" value="C:cytoplasm"/>
    <property type="evidence" value="ECO:0007669"/>
    <property type="project" value="TreeGrafter"/>
</dbReference>
<dbReference type="Gene3D" id="3.30.559.30">
    <property type="entry name" value="Nonribosomal peptide synthetase, condensation domain"/>
    <property type="match status" value="1"/>
</dbReference>
<dbReference type="InterPro" id="IPR045851">
    <property type="entry name" value="AMP-bd_C_sf"/>
</dbReference>
<dbReference type="FunFam" id="3.40.50.980:FF:000001">
    <property type="entry name" value="Non-ribosomal peptide synthetase"/>
    <property type="match status" value="1"/>
</dbReference>
<dbReference type="SMART" id="SM00823">
    <property type="entry name" value="PKS_PP"/>
    <property type="match status" value="1"/>
</dbReference>
<reference evidence="6 7" key="1">
    <citation type="submission" date="2016-09" db="EMBL/GenBank/DDBJ databases">
        <title>Streptomyces fradiae DSM40063, a candidate organism with high potential of specific P450 cytochromes.</title>
        <authorList>
            <person name="Grumaz C."/>
            <person name="Vainshtein Y."/>
            <person name="Kirstahler P."/>
            <person name="Sohn K."/>
        </authorList>
    </citation>
    <scope>NUCLEOTIDE SEQUENCE [LARGE SCALE GENOMIC DNA]</scope>
    <source>
        <strain evidence="6 7">DSM 40063</strain>
    </source>
</reference>
<comment type="similarity">
    <text evidence="2">Belongs to the ATP-dependent AMP-binding enzyme family.</text>
</comment>
<dbReference type="PROSITE" id="PS00455">
    <property type="entry name" value="AMP_BINDING"/>
    <property type="match status" value="1"/>
</dbReference>
<name>A0A1Y2NNE3_STRFR</name>
<dbReference type="Gene3D" id="2.30.38.10">
    <property type="entry name" value="Luciferase, Domain 3"/>
    <property type="match status" value="1"/>
</dbReference>
<dbReference type="InterPro" id="IPR000873">
    <property type="entry name" value="AMP-dep_synth/lig_dom"/>
</dbReference>
<dbReference type="Pfam" id="PF00501">
    <property type="entry name" value="AMP-binding"/>
    <property type="match status" value="1"/>
</dbReference>
<evidence type="ECO:0000256" key="1">
    <source>
        <dbReference type="ARBA" id="ARBA00001957"/>
    </source>
</evidence>
<dbReference type="CDD" id="cd12117">
    <property type="entry name" value="A_NRPS_Srf_like"/>
    <property type="match status" value="1"/>
</dbReference>
<evidence type="ECO:0000259" key="5">
    <source>
        <dbReference type="PROSITE" id="PS50075"/>
    </source>
</evidence>
<dbReference type="InterPro" id="IPR020806">
    <property type="entry name" value="PKS_PP-bd"/>
</dbReference>
<dbReference type="GO" id="GO:0031177">
    <property type="term" value="F:phosphopantetheine binding"/>
    <property type="evidence" value="ECO:0007669"/>
    <property type="project" value="InterPro"/>
</dbReference>